<dbReference type="EMBL" id="CP002831">
    <property type="protein sequence ID" value="AFC24344.1"/>
    <property type="molecule type" value="Genomic_DNA"/>
</dbReference>
<dbReference type="CDD" id="cd02619">
    <property type="entry name" value="Peptidase_C1"/>
    <property type="match status" value="1"/>
</dbReference>
<evidence type="ECO:0000313" key="4">
    <source>
        <dbReference type="Proteomes" id="UP000007519"/>
    </source>
</evidence>
<dbReference type="Proteomes" id="UP000007519">
    <property type="component" value="Chromosome"/>
</dbReference>
<dbReference type="OrthoDB" id="3648721at2"/>
<name>H6L9Y1_SAPGL</name>
<sequence length="470" mass="52367">MYKLFFACLSFLALSCSLLAQPYTTGIPLEPDPDYDDIPVKAEQTKSLYRSVGSSASLAKWAPTPGSQGNYGTCAAWATAYTARSILEAKANGWTDTKTIDDNIFSYGFLYRLSSSSKNCWGAYLSRCAENMKVYGVPKYKDFKAHCYNGNKLPQQAYDAAKNFKIKDYVRLWDKNDGTTDKQKVAKAKKSLSEGYPIAVSMICPNSFMYAKSDLWKPTESAEESPSNPHGRHAVCLIGYDDDKYGGAFLVQNSWGTSWGGNGRIWVKYKDFPAFFYQAIEIVGEPAKAPAKRELAGSLRLEGYEGQAMQARIQADKSSFRLKSSYRSGTRFRMYIGNQAPAYVYAIGDDLRHKPFVVFPHKPNVSPLLNYQKNEVPLPNEEKHLRLNGQVGTDFLCIIYSQEPLDIDQVCRQLKQQSSKLSFKSRLKAVLGPKLADDSALKYSLGSNGQMKFSGKGSCAALLVEIPHID</sequence>
<reference evidence="3 4" key="1">
    <citation type="journal article" date="2012" name="Stand. Genomic Sci.">
        <title>Complete genome sequencing and analysis of Saprospira grandis str. Lewin, a predatory marine bacterium.</title>
        <authorList>
            <person name="Saw J.H."/>
            <person name="Yuryev A."/>
            <person name="Kanbe M."/>
            <person name="Hou S."/>
            <person name="Young A.G."/>
            <person name="Aizawa S."/>
            <person name="Alam M."/>
        </authorList>
    </citation>
    <scope>NUCLEOTIDE SEQUENCE [LARGE SCALE GENOMIC DNA]</scope>
    <source>
        <strain evidence="3 4">Lewin</strain>
    </source>
</reference>
<keyword evidence="4" id="KW-1185">Reference proteome</keyword>
<dbReference type="Gene3D" id="3.90.70.10">
    <property type="entry name" value="Cysteine proteinases"/>
    <property type="match status" value="1"/>
</dbReference>
<gene>
    <name evidence="3" type="ordered locus">SGRA_1609</name>
</gene>
<dbReference type="STRING" id="984262.SGRA_1609"/>
<dbReference type="Pfam" id="PF00112">
    <property type="entry name" value="Peptidase_C1"/>
    <property type="match status" value="1"/>
</dbReference>
<feature type="chain" id="PRO_5003604992" evidence="1">
    <location>
        <begin position="21"/>
        <end position="470"/>
    </location>
</feature>
<dbReference type="HOGENOM" id="CLU_034734_0_0_10"/>
<dbReference type="PROSITE" id="PS51257">
    <property type="entry name" value="PROKAR_LIPOPROTEIN"/>
    <property type="match status" value="1"/>
</dbReference>
<organism evidence="3 4">
    <name type="scientific">Saprospira grandis (strain Lewin)</name>
    <dbReference type="NCBI Taxonomy" id="984262"/>
    <lineage>
        <taxon>Bacteria</taxon>
        <taxon>Pseudomonadati</taxon>
        <taxon>Bacteroidota</taxon>
        <taxon>Saprospiria</taxon>
        <taxon>Saprospirales</taxon>
        <taxon>Saprospiraceae</taxon>
        <taxon>Saprospira</taxon>
    </lineage>
</organism>
<dbReference type="PROSITE" id="PS00639">
    <property type="entry name" value="THIOL_PROTEASE_HIS"/>
    <property type="match status" value="1"/>
</dbReference>
<dbReference type="AlphaFoldDB" id="H6L9Y1"/>
<protein>
    <submittedName>
        <fullName evidence="3">Peptidase C1A, papain</fullName>
    </submittedName>
</protein>
<dbReference type="KEGG" id="sgn:SGRA_1609"/>
<proteinExistence type="predicted"/>
<feature type="domain" description="Peptidase C1A papain C-terminal" evidence="2">
    <location>
        <begin position="68"/>
        <end position="268"/>
    </location>
</feature>
<dbReference type="SUPFAM" id="SSF54001">
    <property type="entry name" value="Cysteine proteinases"/>
    <property type="match status" value="1"/>
</dbReference>
<dbReference type="InterPro" id="IPR038765">
    <property type="entry name" value="Papain-like_cys_pep_sf"/>
</dbReference>
<dbReference type="InterPro" id="IPR025660">
    <property type="entry name" value="Pept_his_AS"/>
</dbReference>
<dbReference type="InterPro" id="IPR000668">
    <property type="entry name" value="Peptidase_C1A_C"/>
</dbReference>
<accession>H6L9Y1</accession>
<feature type="signal peptide" evidence="1">
    <location>
        <begin position="1"/>
        <end position="20"/>
    </location>
</feature>
<evidence type="ECO:0000259" key="2">
    <source>
        <dbReference type="Pfam" id="PF00112"/>
    </source>
</evidence>
<dbReference type="RefSeq" id="WP_015691980.1">
    <property type="nucleotide sequence ID" value="NC_016940.1"/>
</dbReference>
<evidence type="ECO:0000313" key="3">
    <source>
        <dbReference type="EMBL" id="AFC24344.1"/>
    </source>
</evidence>
<dbReference type="GO" id="GO:0008234">
    <property type="term" value="F:cysteine-type peptidase activity"/>
    <property type="evidence" value="ECO:0007669"/>
    <property type="project" value="InterPro"/>
</dbReference>
<keyword evidence="1" id="KW-0732">Signal</keyword>
<dbReference type="eggNOG" id="COG4870">
    <property type="taxonomic scope" value="Bacteria"/>
</dbReference>
<dbReference type="GO" id="GO:0006508">
    <property type="term" value="P:proteolysis"/>
    <property type="evidence" value="ECO:0007669"/>
    <property type="project" value="InterPro"/>
</dbReference>
<evidence type="ECO:0000256" key="1">
    <source>
        <dbReference type="SAM" id="SignalP"/>
    </source>
</evidence>